<comment type="caution">
    <text evidence="2">The sequence shown here is derived from an EMBL/GenBank/DDBJ whole genome shotgun (WGS) entry which is preliminary data.</text>
</comment>
<evidence type="ECO:0000313" key="2">
    <source>
        <dbReference type="EMBL" id="NML64673.1"/>
    </source>
</evidence>
<keyword evidence="3" id="KW-1185">Reference proteome</keyword>
<dbReference type="PANTHER" id="PTHR12526">
    <property type="entry name" value="GLYCOSYLTRANSFERASE"/>
    <property type="match status" value="1"/>
</dbReference>
<evidence type="ECO:0000259" key="1">
    <source>
        <dbReference type="Pfam" id="PF13439"/>
    </source>
</evidence>
<dbReference type="CDD" id="cd03801">
    <property type="entry name" value="GT4_PimA-like"/>
    <property type="match status" value="1"/>
</dbReference>
<evidence type="ECO:0000313" key="3">
    <source>
        <dbReference type="Proteomes" id="UP000559626"/>
    </source>
</evidence>
<dbReference type="Proteomes" id="UP000559626">
    <property type="component" value="Unassembled WGS sequence"/>
</dbReference>
<sequence length="425" mass="46724">MHILQVSPRVPFPLHDGGAIGIYNITKGLLEAGHRVTMLALNTPKHHQPADVLAHLGPHFRLVTVDVDTRLRPLRALANLLLPARQVLGVTTRLPYNVERFVSPAVARRLTELLHAEPFDIVQFEGSFVVWYAGYLSLMERQQAQPNGPALPPLVVRAHNVEYRIWETLAQGERNPLKKWYFQHLARRMKSFERWSLHRVDAVAAITPEDIARLQALGCPVPLALVPAAVELGAFQPDLAARPRSHTAFMIGSLNWLPNLEGLEWLLREVWPAVHAELPELELHVAGSHPPAHLTSRPPGQHNVFIHGFVDSAAAFMRQYELMLVPLLSGGGMRIKIIEGMAAGKAILSTALGAEGVAAHDGRDLLLRDGAAAWQQALRDYYHGRLPVAALGAAAAQTAADTYANARVTQRFEALYAQALAARGA</sequence>
<gene>
    <name evidence="2" type="ORF">HHL22_05590</name>
</gene>
<dbReference type="EMBL" id="JABBGH010000001">
    <property type="protein sequence ID" value="NML64673.1"/>
    <property type="molecule type" value="Genomic_DNA"/>
</dbReference>
<organism evidence="2 3">
    <name type="scientific">Hymenobacter polaris</name>
    <dbReference type="NCBI Taxonomy" id="2682546"/>
    <lineage>
        <taxon>Bacteria</taxon>
        <taxon>Pseudomonadati</taxon>
        <taxon>Bacteroidota</taxon>
        <taxon>Cytophagia</taxon>
        <taxon>Cytophagales</taxon>
        <taxon>Hymenobacteraceae</taxon>
        <taxon>Hymenobacter</taxon>
    </lineage>
</organism>
<proteinExistence type="predicted"/>
<protein>
    <submittedName>
        <fullName evidence="2">Glycosyltransferase</fullName>
    </submittedName>
</protein>
<dbReference type="AlphaFoldDB" id="A0A7Y0AC82"/>
<dbReference type="Pfam" id="PF13439">
    <property type="entry name" value="Glyco_transf_4"/>
    <property type="match status" value="1"/>
</dbReference>
<name>A0A7Y0AC82_9BACT</name>
<dbReference type="RefSeq" id="WP_169529957.1">
    <property type="nucleotide sequence ID" value="NZ_JABBGH010000001.1"/>
</dbReference>
<dbReference type="Pfam" id="PF13692">
    <property type="entry name" value="Glyco_trans_1_4"/>
    <property type="match status" value="1"/>
</dbReference>
<dbReference type="PANTHER" id="PTHR12526:SF600">
    <property type="entry name" value="GLYCOSYL TRANSFERASE GROUP 1"/>
    <property type="match status" value="1"/>
</dbReference>
<dbReference type="Gene3D" id="3.40.50.2000">
    <property type="entry name" value="Glycogen Phosphorylase B"/>
    <property type="match status" value="2"/>
</dbReference>
<dbReference type="InterPro" id="IPR028098">
    <property type="entry name" value="Glyco_trans_4-like_N"/>
</dbReference>
<dbReference type="GO" id="GO:0016757">
    <property type="term" value="F:glycosyltransferase activity"/>
    <property type="evidence" value="ECO:0007669"/>
    <property type="project" value="TreeGrafter"/>
</dbReference>
<feature type="domain" description="Glycosyltransferase subfamily 4-like N-terminal" evidence="1">
    <location>
        <begin position="17"/>
        <end position="231"/>
    </location>
</feature>
<accession>A0A7Y0AC82</accession>
<dbReference type="SUPFAM" id="SSF53756">
    <property type="entry name" value="UDP-Glycosyltransferase/glycogen phosphorylase"/>
    <property type="match status" value="1"/>
</dbReference>
<keyword evidence="2" id="KW-0808">Transferase</keyword>
<reference evidence="2 3" key="1">
    <citation type="submission" date="2020-04" db="EMBL/GenBank/DDBJ databases">
        <title>Hymenobacter polaris sp. nov., isolated from Arctic soil.</title>
        <authorList>
            <person name="Dahal R.H."/>
        </authorList>
    </citation>
    <scope>NUCLEOTIDE SEQUENCE [LARGE SCALE GENOMIC DNA]</scope>
    <source>
        <strain evidence="2 3">RP-2-7</strain>
    </source>
</reference>